<sequence length="137" mass="15301">MWVNFAVYAYDSGRHSTVLLSPNEVMMGRCLRSPNELLRNVRVTEAGDVTHYHEQLLSALKLDTSALGNHENESNADKYDTTIEESNEVGHFSQEITSGPPRGAQASKFVHQWAGPMSVIEAVGYDNYLLEREDDGD</sequence>
<organism evidence="1 2">
    <name type="scientific">Phytophthora palmivora</name>
    <dbReference type="NCBI Taxonomy" id="4796"/>
    <lineage>
        <taxon>Eukaryota</taxon>
        <taxon>Sar</taxon>
        <taxon>Stramenopiles</taxon>
        <taxon>Oomycota</taxon>
        <taxon>Peronosporomycetes</taxon>
        <taxon>Peronosporales</taxon>
        <taxon>Peronosporaceae</taxon>
        <taxon>Phytophthora</taxon>
    </lineage>
</organism>
<dbReference type="OrthoDB" id="413122at2759"/>
<dbReference type="Proteomes" id="UP000237271">
    <property type="component" value="Unassembled WGS sequence"/>
</dbReference>
<dbReference type="AlphaFoldDB" id="A0A2P4XEF1"/>
<keyword evidence="2" id="KW-1185">Reference proteome</keyword>
<reference evidence="1 2" key="1">
    <citation type="journal article" date="2017" name="Genome Biol. Evol.">
        <title>Phytophthora megakarya and P. palmivora, closely related causal agents of cacao black pod rot, underwent increases in genome sizes and gene numbers by different mechanisms.</title>
        <authorList>
            <person name="Ali S.S."/>
            <person name="Shao J."/>
            <person name="Lary D.J."/>
            <person name="Kronmiller B."/>
            <person name="Shen D."/>
            <person name="Strem M.D."/>
            <person name="Amoako-Attah I."/>
            <person name="Akrofi A.Y."/>
            <person name="Begoude B.A."/>
            <person name="Ten Hoopen G.M."/>
            <person name="Coulibaly K."/>
            <person name="Kebe B.I."/>
            <person name="Melnick R.L."/>
            <person name="Guiltinan M.J."/>
            <person name="Tyler B.M."/>
            <person name="Meinhardt L.W."/>
            <person name="Bailey B.A."/>
        </authorList>
    </citation>
    <scope>NUCLEOTIDE SEQUENCE [LARGE SCALE GENOMIC DNA]</scope>
    <source>
        <strain evidence="2">sbr112.9</strain>
    </source>
</reference>
<protein>
    <submittedName>
        <fullName evidence="1">Uncharacterized protein</fullName>
    </submittedName>
</protein>
<dbReference type="EMBL" id="NCKW01011249">
    <property type="protein sequence ID" value="POM63927.1"/>
    <property type="molecule type" value="Genomic_DNA"/>
</dbReference>
<evidence type="ECO:0000313" key="2">
    <source>
        <dbReference type="Proteomes" id="UP000237271"/>
    </source>
</evidence>
<gene>
    <name evidence="1" type="ORF">PHPALM_20611</name>
</gene>
<evidence type="ECO:0000313" key="1">
    <source>
        <dbReference type="EMBL" id="POM63927.1"/>
    </source>
</evidence>
<accession>A0A2P4XEF1</accession>
<comment type="caution">
    <text evidence="1">The sequence shown here is derived from an EMBL/GenBank/DDBJ whole genome shotgun (WGS) entry which is preliminary data.</text>
</comment>
<proteinExistence type="predicted"/>
<name>A0A2P4XEF1_9STRA</name>